<name>A0A4Q7P6U9_9BACT</name>
<dbReference type="EMBL" id="SGXG01000001">
    <property type="protein sequence ID" value="RZS95741.1"/>
    <property type="molecule type" value="Genomic_DNA"/>
</dbReference>
<dbReference type="Proteomes" id="UP000292209">
    <property type="component" value="Unassembled WGS sequence"/>
</dbReference>
<reference evidence="1 2" key="1">
    <citation type="submission" date="2019-02" db="EMBL/GenBank/DDBJ databases">
        <title>Genomic Encyclopedia of Archaeal and Bacterial Type Strains, Phase II (KMG-II): from individual species to whole genera.</title>
        <authorList>
            <person name="Goeker M."/>
        </authorList>
    </citation>
    <scope>NUCLEOTIDE SEQUENCE [LARGE SCALE GENOMIC DNA]</scope>
    <source>
        <strain evidence="1 2">DSM 21411</strain>
    </source>
</reference>
<evidence type="ECO:0000313" key="2">
    <source>
        <dbReference type="Proteomes" id="UP000292209"/>
    </source>
</evidence>
<proteinExistence type="predicted"/>
<sequence>MHAYYLLFCACIKLRYEENSDATLDKLDNKKSPELLQGLW</sequence>
<organism evidence="1 2">
    <name type="scientific">Cecembia calidifontis</name>
    <dbReference type="NCBI Taxonomy" id="1187080"/>
    <lineage>
        <taxon>Bacteria</taxon>
        <taxon>Pseudomonadati</taxon>
        <taxon>Bacteroidota</taxon>
        <taxon>Cytophagia</taxon>
        <taxon>Cytophagales</taxon>
        <taxon>Cyclobacteriaceae</taxon>
        <taxon>Cecembia</taxon>
    </lineage>
</organism>
<protein>
    <submittedName>
        <fullName evidence="1">Uncharacterized protein</fullName>
    </submittedName>
</protein>
<comment type="caution">
    <text evidence="1">The sequence shown here is derived from an EMBL/GenBank/DDBJ whole genome shotgun (WGS) entry which is preliminary data.</text>
</comment>
<dbReference type="AlphaFoldDB" id="A0A4Q7P6U9"/>
<evidence type="ECO:0000313" key="1">
    <source>
        <dbReference type="EMBL" id="RZS95741.1"/>
    </source>
</evidence>
<accession>A0A4Q7P6U9</accession>
<gene>
    <name evidence="1" type="ORF">BC751_1282</name>
</gene>
<keyword evidence="2" id="KW-1185">Reference proteome</keyword>